<accession>A0A2P5G1H5</accession>
<name>A0A2P5G1H5_TREOI</name>
<evidence type="ECO:0000313" key="3">
    <source>
        <dbReference type="EMBL" id="POO03900.1"/>
    </source>
</evidence>
<keyword evidence="2" id="KW-0472">Membrane</keyword>
<proteinExistence type="predicted"/>
<dbReference type="InParanoid" id="A0A2P5G1H5"/>
<dbReference type="OrthoDB" id="1922492at2759"/>
<feature type="compositionally biased region" description="Low complexity" evidence="1">
    <location>
        <begin position="36"/>
        <end position="46"/>
    </location>
</feature>
<dbReference type="STRING" id="63057.A0A2P5G1H5"/>
<feature type="region of interest" description="Disordered" evidence="1">
    <location>
        <begin position="26"/>
        <end position="109"/>
    </location>
</feature>
<dbReference type="PANTHER" id="PTHR35469:SF4">
    <property type="entry name" value="TRANSMEMBRANE PROTEIN"/>
    <property type="match status" value="1"/>
</dbReference>
<feature type="transmembrane region" description="Helical" evidence="2">
    <location>
        <begin position="181"/>
        <end position="204"/>
    </location>
</feature>
<sequence>MATNSREARRRKILERGSDRLALITGQIQNLPDPSPSLSSSSTDLHPLNHDSLPSSEPLISHHQDSQSNLPDTINVSPTPHGEDRTSSPVLQEENHRNDAGSVEGDFGGSRLLPPLSEFETNSEPIRSPASEGSLLNSYLPDRSSSVSALATERRVESQTQKYQFFTPNQISSALAATERTRLFCSIALALLVVLSYLGFPILGSNFIKSIISFRPLYLVLLTNATVVFAQLLHIQGSSAWAGRGENKTQPAGGNDLAVQLGKTLEIGLLIHKVADAVFMNSAVYAVIVVCGVSFAQQFR</sequence>
<evidence type="ECO:0000256" key="2">
    <source>
        <dbReference type="SAM" id="Phobius"/>
    </source>
</evidence>
<keyword evidence="2 3" id="KW-0812">Transmembrane</keyword>
<reference evidence="4" key="1">
    <citation type="submission" date="2016-06" db="EMBL/GenBank/DDBJ databases">
        <title>Parallel loss of symbiosis genes in relatives of nitrogen-fixing non-legume Parasponia.</title>
        <authorList>
            <person name="Van Velzen R."/>
            <person name="Holmer R."/>
            <person name="Bu F."/>
            <person name="Rutten L."/>
            <person name="Van Zeijl A."/>
            <person name="Liu W."/>
            <person name="Santuari L."/>
            <person name="Cao Q."/>
            <person name="Sharma T."/>
            <person name="Shen D."/>
            <person name="Roswanjaya Y."/>
            <person name="Wardhani T."/>
            <person name="Kalhor M.S."/>
            <person name="Jansen J."/>
            <person name="Van den Hoogen J."/>
            <person name="Gungor B."/>
            <person name="Hartog M."/>
            <person name="Hontelez J."/>
            <person name="Verver J."/>
            <person name="Yang W.-C."/>
            <person name="Schijlen E."/>
            <person name="Repin R."/>
            <person name="Schilthuizen M."/>
            <person name="Schranz E."/>
            <person name="Heidstra R."/>
            <person name="Miyata K."/>
            <person name="Fedorova E."/>
            <person name="Kohlen W."/>
            <person name="Bisseling T."/>
            <person name="Smit S."/>
            <person name="Geurts R."/>
        </authorList>
    </citation>
    <scope>NUCLEOTIDE SEQUENCE [LARGE SCALE GENOMIC DNA]</scope>
    <source>
        <strain evidence="4">cv. RG33-2</strain>
    </source>
</reference>
<dbReference type="AlphaFoldDB" id="A0A2P5G1H5"/>
<dbReference type="Proteomes" id="UP000237000">
    <property type="component" value="Unassembled WGS sequence"/>
</dbReference>
<protein>
    <submittedName>
        <fullName evidence="3">Transmembrane protein</fullName>
    </submittedName>
</protein>
<keyword evidence="2" id="KW-1133">Transmembrane helix</keyword>
<dbReference type="PANTHER" id="PTHR35469">
    <property type="entry name" value="TRANSMEMBRANE PROTEIN"/>
    <property type="match status" value="1"/>
</dbReference>
<dbReference type="EMBL" id="JXTC01000001">
    <property type="protein sequence ID" value="POO03900.1"/>
    <property type="molecule type" value="Genomic_DNA"/>
</dbReference>
<evidence type="ECO:0000313" key="4">
    <source>
        <dbReference type="Proteomes" id="UP000237000"/>
    </source>
</evidence>
<feature type="compositionally biased region" description="Polar residues" evidence="1">
    <location>
        <begin position="66"/>
        <end position="78"/>
    </location>
</feature>
<evidence type="ECO:0000256" key="1">
    <source>
        <dbReference type="SAM" id="MobiDB-lite"/>
    </source>
</evidence>
<organism evidence="3 4">
    <name type="scientific">Trema orientale</name>
    <name type="common">Charcoal tree</name>
    <name type="synonym">Celtis orientalis</name>
    <dbReference type="NCBI Taxonomy" id="63057"/>
    <lineage>
        <taxon>Eukaryota</taxon>
        <taxon>Viridiplantae</taxon>
        <taxon>Streptophyta</taxon>
        <taxon>Embryophyta</taxon>
        <taxon>Tracheophyta</taxon>
        <taxon>Spermatophyta</taxon>
        <taxon>Magnoliopsida</taxon>
        <taxon>eudicotyledons</taxon>
        <taxon>Gunneridae</taxon>
        <taxon>Pentapetalae</taxon>
        <taxon>rosids</taxon>
        <taxon>fabids</taxon>
        <taxon>Rosales</taxon>
        <taxon>Cannabaceae</taxon>
        <taxon>Trema</taxon>
    </lineage>
</organism>
<dbReference type="FunCoup" id="A0A2P5G1H5">
    <property type="interactions" value="1544"/>
</dbReference>
<comment type="caution">
    <text evidence="3">The sequence shown here is derived from an EMBL/GenBank/DDBJ whole genome shotgun (WGS) entry which is preliminary data.</text>
</comment>
<gene>
    <name evidence="3" type="ORF">TorRG33x02_002040</name>
</gene>
<keyword evidence="4" id="KW-1185">Reference proteome</keyword>
<feature type="transmembrane region" description="Helical" evidence="2">
    <location>
        <begin position="278"/>
        <end position="296"/>
    </location>
</feature>